<accession>A0A8J8P6P6</accession>
<evidence type="ECO:0000313" key="3">
    <source>
        <dbReference type="EMBL" id="TNV87928.1"/>
    </source>
</evidence>
<keyword evidence="2" id="KW-0812">Transmembrane</keyword>
<feature type="compositionally biased region" description="Basic residues" evidence="1">
    <location>
        <begin position="378"/>
        <end position="391"/>
    </location>
</feature>
<protein>
    <recommendedName>
        <fullName evidence="5">Transmembrane protein</fullName>
    </recommendedName>
</protein>
<keyword evidence="2" id="KW-1133">Transmembrane helix</keyword>
<sequence>MISRKLFFNSIIRGLLEAYMKFGISTWISTMALKIDEREDIINAWVTLFMAAFVLSLPFSIYFFLYKNQHRLQEEDFKGRFESLYLNVDTGVKDAIMTVALFVFRRLIYSINIVLFSGSTCTQLFAQFFCCLLMLLFFTGVKPMNQPFLNNMEIFNELTLLICSYFLFLFTDFVGDANTRFMIGWAFVGLAAFNILVNWCALLYKVGTALRSVIRGLLHKRRVQKYLEAKKRMLEETAAQPLNMETVETNAPTSPIKKLKKGQKLKIKVKKGMQDGISTDEAPTPNPKQEPRTRTVSDNLEGTLKQKQKILTDDQTPEHRRQDSSVEVMNFDGFETQQPNVKKIPSEVGLSPISHAAPGLATSTKPVEIQNNEDVKRNPKKKGKKGKKAKIQQKVDENPLDPQQDLMDQVAKAINHGIGFKPRPINYFDQPQQIEIKDIEDDEELDFSNILSKQQQPVKDPKNDVMAKINLAMKRNPLFRQNFGQNFFQQ</sequence>
<keyword evidence="2" id="KW-0472">Membrane</keyword>
<feature type="region of interest" description="Disordered" evidence="1">
    <location>
        <begin position="350"/>
        <end position="401"/>
    </location>
</feature>
<dbReference type="OrthoDB" id="326856at2759"/>
<feature type="region of interest" description="Disordered" evidence="1">
    <location>
        <begin position="270"/>
        <end position="324"/>
    </location>
</feature>
<keyword evidence="4" id="KW-1185">Reference proteome</keyword>
<comment type="caution">
    <text evidence="3">The sequence shown here is derived from an EMBL/GenBank/DDBJ whole genome shotgun (WGS) entry which is preliminary data.</text>
</comment>
<evidence type="ECO:0008006" key="5">
    <source>
        <dbReference type="Google" id="ProtNLM"/>
    </source>
</evidence>
<dbReference type="Proteomes" id="UP000785679">
    <property type="component" value="Unassembled WGS sequence"/>
</dbReference>
<dbReference type="AlphaFoldDB" id="A0A8J8P6P6"/>
<feature type="transmembrane region" description="Helical" evidence="2">
    <location>
        <begin position="111"/>
        <end position="138"/>
    </location>
</feature>
<evidence type="ECO:0000256" key="1">
    <source>
        <dbReference type="SAM" id="MobiDB-lite"/>
    </source>
</evidence>
<organism evidence="3 4">
    <name type="scientific">Halteria grandinella</name>
    <dbReference type="NCBI Taxonomy" id="5974"/>
    <lineage>
        <taxon>Eukaryota</taxon>
        <taxon>Sar</taxon>
        <taxon>Alveolata</taxon>
        <taxon>Ciliophora</taxon>
        <taxon>Intramacronucleata</taxon>
        <taxon>Spirotrichea</taxon>
        <taxon>Stichotrichia</taxon>
        <taxon>Sporadotrichida</taxon>
        <taxon>Halteriidae</taxon>
        <taxon>Halteria</taxon>
    </lineage>
</organism>
<feature type="transmembrane region" description="Helical" evidence="2">
    <location>
        <begin position="182"/>
        <end position="204"/>
    </location>
</feature>
<reference evidence="3" key="1">
    <citation type="submission" date="2019-06" db="EMBL/GenBank/DDBJ databases">
        <authorList>
            <person name="Zheng W."/>
        </authorList>
    </citation>
    <scope>NUCLEOTIDE SEQUENCE</scope>
    <source>
        <strain evidence="3">QDHG01</strain>
    </source>
</reference>
<evidence type="ECO:0000313" key="4">
    <source>
        <dbReference type="Proteomes" id="UP000785679"/>
    </source>
</evidence>
<dbReference type="EMBL" id="RRYP01000144">
    <property type="protein sequence ID" value="TNV87928.1"/>
    <property type="molecule type" value="Genomic_DNA"/>
</dbReference>
<name>A0A8J8P6P6_HALGN</name>
<feature type="compositionally biased region" description="Polar residues" evidence="1">
    <location>
        <begin position="361"/>
        <end position="372"/>
    </location>
</feature>
<proteinExistence type="predicted"/>
<feature type="transmembrane region" description="Helical" evidence="2">
    <location>
        <begin position="41"/>
        <end position="64"/>
    </location>
</feature>
<feature type="compositionally biased region" description="Basic and acidic residues" evidence="1">
    <location>
        <begin position="310"/>
        <end position="324"/>
    </location>
</feature>
<evidence type="ECO:0000256" key="2">
    <source>
        <dbReference type="SAM" id="Phobius"/>
    </source>
</evidence>
<gene>
    <name evidence="3" type="ORF">FGO68_gene17662</name>
</gene>
<feature type="transmembrane region" description="Helical" evidence="2">
    <location>
        <begin position="158"/>
        <end position="175"/>
    </location>
</feature>